<feature type="non-terminal residue" evidence="2">
    <location>
        <position position="1"/>
    </location>
</feature>
<sequence length="135" mass="15179">MKVTEEKEVKTESSDEIKVNGSKVAESDKLKGVNVQRSNGLEGQSKVKIYPPQVITSPQQQFMLQQQQQQQLQQQFQVQQIGAQQSRPVYTQKRSTMSPTATPATPGSTYPPNQQATAWPPSFYRNQGNRYASPH</sequence>
<proteinExistence type="predicted"/>
<gene>
    <name evidence="2" type="ORF">OFUS_LOCUS15632</name>
</gene>
<feature type="region of interest" description="Disordered" evidence="1">
    <location>
        <begin position="1"/>
        <end position="20"/>
    </location>
</feature>
<feature type="compositionally biased region" description="Low complexity" evidence="1">
    <location>
        <begin position="95"/>
        <end position="112"/>
    </location>
</feature>
<evidence type="ECO:0000256" key="1">
    <source>
        <dbReference type="SAM" id="MobiDB-lite"/>
    </source>
</evidence>
<keyword evidence="3" id="KW-1185">Reference proteome</keyword>
<organism evidence="2 3">
    <name type="scientific">Owenia fusiformis</name>
    <name type="common">Polychaete worm</name>
    <dbReference type="NCBI Taxonomy" id="6347"/>
    <lineage>
        <taxon>Eukaryota</taxon>
        <taxon>Metazoa</taxon>
        <taxon>Spiralia</taxon>
        <taxon>Lophotrochozoa</taxon>
        <taxon>Annelida</taxon>
        <taxon>Polychaeta</taxon>
        <taxon>Sedentaria</taxon>
        <taxon>Canalipalpata</taxon>
        <taxon>Sabellida</taxon>
        <taxon>Oweniida</taxon>
        <taxon>Oweniidae</taxon>
        <taxon>Owenia</taxon>
    </lineage>
</organism>
<protein>
    <submittedName>
        <fullName evidence="2">Uncharacterized protein</fullName>
    </submittedName>
</protein>
<dbReference type="Proteomes" id="UP000749559">
    <property type="component" value="Unassembled WGS sequence"/>
</dbReference>
<evidence type="ECO:0000313" key="2">
    <source>
        <dbReference type="EMBL" id="CAH1790425.1"/>
    </source>
</evidence>
<reference evidence="2" key="1">
    <citation type="submission" date="2022-03" db="EMBL/GenBank/DDBJ databases">
        <authorList>
            <person name="Martin C."/>
        </authorList>
    </citation>
    <scope>NUCLEOTIDE SEQUENCE</scope>
</reference>
<comment type="caution">
    <text evidence="2">The sequence shown here is derived from an EMBL/GenBank/DDBJ whole genome shotgun (WGS) entry which is preliminary data.</text>
</comment>
<feature type="compositionally biased region" description="Polar residues" evidence="1">
    <location>
        <begin position="124"/>
        <end position="135"/>
    </location>
</feature>
<accession>A0A8S4PG89</accession>
<dbReference type="AlphaFoldDB" id="A0A8S4PG89"/>
<feature type="region of interest" description="Disordered" evidence="1">
    <location>
        <begin position="83"/>
        <end position="135"/>
    </location>
</feature>
<evidence type="ECO:0000313" key="3">
    <source>
        <dbReference type="Proteomes" id="UP000749559"/>
    </source>
</evidence>
<name>A0A8S4PG89_OWEFU</name>
<dbReference type="EMBL" id="CAIIXF020000007">
    <property type="protein sequence ID" value="CAH1790425.1"/>
    <property type="molecule type" value="Genomic_DNA"/>
</dbReference>
<feature type="compositionally biased region" description="Basic and acidic residues" evidence="1">
    <location>
        <begin position="1"/>
        <end position="18"/>
    </location>
</feature>